<comment type="similarity">
    <text evidence="1 11">Belongs to the DnaX/STICHEL family.</text>
</comment>
<dbReference type="SMART" id="SM00382">
    <property type="entry name" value="AAA"/>
    <property type="match status" value="1"/>
</dbReference>
<evidence type="ECO:0000313" key="14">
    <source>
        <dbReference type="EMBL" id="BAC08684.1"/>
    </source>
</evidence>
<dbReference type="AlphaFoldDB" id="Q8DJU0"/>
<dbReference type="EnsemblBacteria" id="BAC08684">
    <property type="protein sequence ID" value="BAC08684"/>
    <property type="gene ID" value="BAC08684"/>
</dbReference>
<dbReference type="Pfam" id="PF13177">
    <property type="entry name" value="DNA_pol3_delta2"/>
    <property type="match status" value="1"/>
</dbReference>
<organism evidence="14 15">
    <name type="scientific">Thermosynechococcus vestitus (strain NIES-2133 / IAM M-273 / BP-1)</name>
    <dbReference type="NCBI Taxonomy" id="197221"/>
    <lineage>
        <taxon>Bacteria</taxon>
        <taxon>Bacillati</taxon>
        <taxon>Cyanobacteriota</taxon>
        <taxon>Cyanophyceae</taxon>
        <taxon>Acaryochloridales</taxon>
        <taxon>Thermosynechococcaceae</taxon>
        <taxon>Thermosynechococcus</taxon>
    </lineage>
</organism>
<dbReference type="FunFam" id="3.40.50.300:FF:000014">
    <property type="entry name" value="DNA polymerase III subunit gamma/tau"/>
    <property type="match status" value="1"/>
</dbReference>
<dbReference type="STRING" id="197221.gene:10747727"/>
<evidence type="ECO:0000256" key="7">
    <source>
        <dbReference type="ARBA" id="ARBA00022833"/>
    </source>
</evidence>
<dbReference type="InterPro" id="IPR008921">
    <property type="entry name" value="DNA_pol3_clamp-load_cplx_C"/>
</dbReference>
<dbReference type="Pfam" id="PF12169">
    <property type="entry name" value="DNA_pol3_gamma3"/>
    <property type="match status" value="1"/>
</dbReference>
<gene>
    <name evidence="11" type="primary">dnaX</name>
    <name evidence="14" type="ordered locus">tlr1132</name>
</gene>
<feature type="compositionally biased region" description="Basic and acidic residues" evidence="12">
    <location>
        <begin position="562"/>
        <end position="571"/>
    </location>
</feature>
<dbReference type="GO" id="GO:0046872">
    <property type="term" value="F:metal ion binding"/>
    <property type="evidence" value="ECO:0007669"/>
    <property type="project" value="UniProtKB-KW"/>
</dbReference>
<dbReference type="PATRIC" id="fig|197221.4.peg.1188"/>
<protein>
    <recommendedName>
        <fullName evidence="11">DNA polymerase III subunit gamma/tau</fullName>
        <ecNumber evidence="11">2.7.7.7</ecNumber>
    </recommendedName>
</protein>
<evidence type="ECO:0000256" key="1">
    <source>
        <dbReference type="ARBA" id="ARBA00006360"/>
    </source>
</evidence>
<feature type="compositionally biased region" description="Pro residues" evidence="12">
    <location>
        <begin position="533"/>
        <end position="559"/>
    </location>
</feature>
<dbReference type="GO" id="GO:0009360">
    <property type="term" value="C:DNA polymerase III complex"/>
    <property type="evidence" value="ECO:0007669"/>
    <property type="project" value="InterPro"/>
</dbReference>
<evidence type="ECO:0000313" key="15">
    <source>
        <dbReference type="Proteomes" id="UP000000440"/>
    </source>
</evidence>
<evidence type="ECO:0000256" key="6">
    <source>
        <dbReference type="ARBA" id="ARBA00022741"/>
    </source>
</evidence>
<evidence type="ECO:0000256" key="4">
    <source>
        <dbReference type="ARBA" id="ARBA00022705"/>
    </source>
</evidence>
<evidence type="ECO:0000256" key="10">
    <source>
        <dbReference type="ARBA" id="ARBA00049244"/>
    </source>
</evidence>
<dbReference type="InterPro" id="IPR003593">
    <property type="entry name" value="AAA+_ATPase"/>
</dbReference>
<dbReference type="InterPro" id="IPR012763">
    <property type="entry name" value="DNA_pol_III_sug/sutau_N"/>
</dbReference>
<evidence type="ECO:0000256" key="8">
    <source>
        <dbReference type="ARBA" id="ARBA00022840"/>
    </source>
</evidence>
<keyword evidence="2 11" id="KW-0808">Transferase</keyword>
<dbReference type="Gene3D" id="1.20.272.10">
    <property type="match status" value="1"/>
</dbReference>
<dbReference type="NCBIfam" id="TIGR01128">
    <property type="entry name" value="holA"/>
    <property type="match status" value="1"/>
</dbReference>
<dbReference type="NCBIfam" id="NF011510">
    <property type="entry name" value="PRK14948.1"/>
    <property type="match status" value="1"/>
</dbReference>
<dbReference type="PANTHER" id="PTHR11669:SF0">
    <property type="entry name" value="PROTEIN STICHEL-LIKE 2"/>
    <property type="match status" value="1"/>
</dbReference>
<dbReference type="GO" id="GO:0003677">
    <property type="term" value="F:DNA binding"/>
    <property type="evidence" value="ECO:0007669"/>
    <property type="project" value="InterPro"/>
</dbReference>
<dbReference type="RefSeq" id="WP_011056974.1">
    <property type="nucleotide sequence ID" value="NC_004113.1"/>
</dbReference>
<dbReference type="InterPro" id="IPR050238">
    <property type="entry name" value="DNA_Rep/Repair_Clamp_Loader"/>
</dbReference>
<dbReference type="InterPro" id="IPR005790">
    <property type="entry name" value="DNA_polIII_delta"/>
</dbReference>
<dbReference type="GO" id="GO:0005524">
    <property type="term" value="F:ATP binding"/>
    <property type="evidence" value="ECO:0007669"/>
    <property type="project" value="UniProtKB-KW"/>
</dbReference>
<keyword evidence="6 11" id="KW-0547">Nucleotide-binding</keyword>
<dbReference type="CDD" id="cd18137">
    <property type="entry name" value="HLD_clamp_pol_III_gamma_tau"/>
    <property type="match status" value="1"/>
</dbReference>
<proteinExistence type="inferred from homology"/>
<dbReference type="Proteomes" id="UP000000440">
    <property type="component" value="Chromosome"/>
</dbReference>
<keyword evidence="8 11" id="KW-0067">ATP-binding</keyword>
<dbReference type="InterPro" id="IPR027417">
    <property type="entry name" value="P-loop_NTPase"/>
</dbReference>
<dbReference type="CDD" id="cd00009">
    <property type="entry name" value="AAA"/>
    <property type="match status" value="1"/>
</dbReference>
<dbReference type="Gene3D" id="3.40.50.300">
    <property type="entry name" value="P-loop containing nucleotide triphosphate hydrolases"/>
    <property type="match status" value="1"/>
</dbReference>
<comment type="catalytic activity">
    <reaction evidence="10 11">
        <text>DNA(n) + a 2'-deoxyribonucleoside 5'-triphosphate = DNA(n+1) + diphosphate</text>
        <dbReference type="Rhea" id="RHEA:22508"/>
        <dbReference type="Rhea" id="RHEA-COMP:17339"/>
        <dbReference type="Rhea" id="RHEA-COMP:17340"/>
        <dbReference type="ChEBI" id="CHEBI:33019"/>
        <dbReference type="ChEBI" id="CHEBI:61560"/>
        <dbReference type="ChEBI" id="CHEBI:173112"/>
        <dbReference type="EC" id="2.7.7.7"/>
    </reaction>
</comment>
<evidence type="ECO:0000259" key="13">
    <source>
        <dbReference type="SMART" id="SM00382"/>
    </source>
</evidence>
<keyword evidence="7" id="KW-0862">Zinc</keyword>
<dbReference type="EC" id="2.7.7.7" evidence="11"/>
<dbReference type="GO" id="GO:0006261">
    <property type="term" value="P:DNA-templated DNA replication"/>
    <property type="evidence" value="ECO:0007669"/>
    <property type="project" value="TreeGrafter"/>
</dbReference>
<keyword evidence="9 11" id="KW-0239">DNA-directed DNA polymerase</keyword>
<dbReference type="FunFam" id="1.10.8.60:FF:000013">
    <property type="entry name" value="DNA polymerase III subunit gamma/tau"/>
    <property type="match status" value="1"/>
</dbReference>
<feature type="domain" description="AAA+ ATPase" evidence="13">
    <location>
        <begin position="37"/>
        <end position="181"/>
    </location>
</feature>
<keyword evidence="3 11" id="KW-0548">Nucleotidyltransferase</keyword>
<dbReference type="InterPro" id="IPR022754">
    <property type="entry name" value="DNA_pol_III_gamma-3"/>
</dbReference>
<dbReference type="PANTHER" id="PTHR11669">
    <property type="entry name" value="REPLICATION FACTOR C / DNA POLYMERASE III GAMMA-TAU SUBUNIT"/>
    <property type="match status" value="1"/>
</dbReference>
<sequence>MTYEPLHHKYRPQRFSDLVGQGAIATTLTQALLKERIAPAYLFCGPRGTGKTSSARILAKSLNCLRSSKPTPDPCGQCEVCRQVANGTSLDVIEIDAASHTGVDNIRELIEKAQFAPVQCRYKVYVIDECHMLSVSAFNALLKTLEEPPPQVVFILATTDPQRVLPTIISRCQRFDFRRIPLGEMVAHLQNIADKEQIDIEPEALTLVAQLSQGGLRDAESLLDQLSLYPERITVEQVWQLTGAVPEQDLRQLLGAIARRDAVSVLEHTRQLLERGRDPLTILQNLASLYRDLLLAKTVPQRRDLVALTAETWQALIALAEAWSVEEILHAQEHLRTCEGQIKQSNQPRLWLEISILGLMTERVAQPPPPAVMPAARPQPTTMTPPRTEAEVAVAAKPAEPLPQDSALSVNHPHIQATAAAAPEPALFPEPVANPEQVWQQALQVLQQMQMSTYALLSQHAHLRHLGDREVRIGIVNQTLLNLTKNNHAKIEAAFSQVLGRPTKVALEVAPLPAKTTPTPKAKEPPQSSVVIPLPPREAPPTPPGEPVPVPSPPAPTTAPDPVRESAEKLARFFNGVVIRLPDEGESPDMPMAEAPEEEELEF</sequence>
<comment type="function">
    <text evidence="11">DNA polymerase III is a complex, multichain enzyme responsible for most of the replicative synthesis in bacteria. This DNA polymerase also exhibits 3' to 5' exonuclease activity.</text>
</comment>
<dbReference type="SUPFAM" id="SSF52540">
    <property type="entry name" value="P-loop containing nucleoside triphosphate hydrolases"/>
    <property type="match status" value="1"/>
</dbReference>
<dbReference type="Gene3D" id="1.10.8.60">
    <property type="match status" value="1"/>
</dbReference>
<dbReference type="KEGG" id="tel:tlr1132"/>
<dbReference type="GO" id="GO:0003887">
    <property type="term" value="F:DNA-directed DNA polymerase activity"/>
    <property type="evidence" value="ECO:0007669"/>
    <property type="project" value="UniProtKB-KW"/>
</dbReference>
<dbReference type="Pfam" id="PF22608">
    <property type="entry name" value="DNAX_ATPase_lid"/>
    <property type="match status" value="1"/>
</dbReference>
<feature type="region of interest" description="Disordered" evidence="12">
    <location>
        <begin position="514"/>
        <end position="603"/>
    </location>
</feature>
<evidence type="ECO:0000256" key="5">
    <source>
        <dbReference type="ARBA" id="ARBA00022723"/>
    </source>
</evidence>
<reference evidence="14 15" key="1">
    <citation type="journal article" date="2002" name="DNA Res.">
        <title>Complete genome structure of the thermophilic cyanobacterium Thermosynechococcus elongatus BP-1.</title>
        <authorList>
            <person name="Nakamura Y."/>
            <person name="Kaneko T."/>
            <person name="Sato S."/>
            <person name="Ikeuchi M."/>
            <person name="Katoh H."/>
            <person name="Sasamoto S."/>
            <person name="Watanabe A."/>
            <person name="Iriguchi M."/>
            <person name="Kawashima K."/>
            <person name="Kimura T."/>
            <person name="Kishida Y."/>
            <person name="Kiyokawa C."/>
            <person name="Kohara M."/>
            <person name="Matsumoto M."/>
            <person name="Matsuno A."/>
            <person name="Nakazaki N."/>
            <person name="Shimpo S."/>
            <person name="Sugimoto M."/>
            <person name="Takeuchi C."/>
            <person name="Yamada M."/>
            <person name="Tabata S."/>
        </authorList>
    </citation>
    <scope>NUCLEOTIDE SEQUENCE [LARGE SCALE GENOMIC DNA]</scope>
    <source>
        <strain evidence="15">IAM M-273 / NIES-2133 / BP-1</strain>
    </source>
</reference>
<dbReference type="EMBL" id="BA000039">
    <property type="protein sequence ID" value="BAC08684.1"/>
    <property type="molecule type" value="Genomic_DNA"/>
</dbReference>
<evidence type="ECO:0000256" key="9">
    <source>
        <dbReference type="ARBA" id="ARBA00022932"/>
    </source>
</evidence>
<dbReference type="eggNOG" id="COG2812">
    <property type="taxonomic scope" value="Bacteria"/>
</dbReference>
<comment type="subunit">
    <text evidence="11">DNA polymerase III contains a core (composed of alpha, epsilon and theta chains) that associates with a tau subunit. This core dimerizes to form the POLIII' complex. PolIII' associates with the gamma complex (composed of gamma, delta, delta', psi and chi chains) and with the beta chain to form the complete DNA polymerase III complex.</text>
</comment>
<dbReference type="NCBIfam" id="TIGR02397">
    <property type="entry name" value="dnaX_nterm"/>
    <property type="match status" value="1"/>
</dbReference>
<keyword evidence="5" id="KW-0479">Metal-binding</keyword>
<keyword evidence="4 11" id="KW-0235">DNA replication</keyword>
<dbReference type="SUPFAM" id="SSF48019">
    <property type="entry name" value="post-AAA+ oligomerization domain-like"/>
    <property type="match status" value="1"/>
</dbReference>
<dbReference type="InterPro" id="IPR045085">
    <property type="entry name" value="HLD_clamp_pol_III_gamma_tau"/>
</dbReference>
<evidence type="ECO:0000256" key="11">
    <source>
        <dbReference type="RuleBase" id="RU364063"/>
    </source>
</evidence>
<evidence type="ECO:0000256" key="3">
    <source>
        <dbReference type="ARBA" id="ARBA00022695"/>
    </source>
</evidence>
<keyword evidence="15" id="KW-1185">Reference proteome</keyword>
<evidence type="ECO:0000256" key="2">
    <source>
        <dbReference type="ARBA" id="ARBA00022679"/>
    </source>
</evidence>
<name>Q8DJU0_THEVB</name>
<evidence type="ECO:0000256" key="12">
    <source>
        <dbReference type="SAM" id="MobiDB-lite"/>
    </source>
</evidence>
<accession>Q8DJU0</accession>
<dbReference type="NCBIfam" id="NF004046">
    <property type="entry name" value="PRK05563.1"/>
    <property type="match status" value="1"/>
</dbReference>